<keyword evidence="3" id="KW-1185">Reference proteome</keyword>
<evidence type="ECO:0000313" key="2">
    <source>
        <dbReference type="EMBL" id="KAG5277615.1"/>
    </source>
</evidence>
<dbReference type="Proteomes" id="UP000823561">
    <property type="component" value="Chromosome 7"/>
</dbReference>
<evidence type="ECO:0000259" key="1">
    <source>
        <dbReference type="PROSITE" id="PS51016"/>
    </source>
</evidence>
<organism evidence="2 3">
    <name type="scientific">Alosa alosa</name>
    <name type="common">allis shad</name>
    <dbReference type="NCBI Taxonomy" id="278164"/>
    <lineage>
        <taxon>Eukaryota</taxon>
        <taxon>Metazoa</taxon>
        <taxon>Chordata</taxon>
        <taxon>Craniata</taxon>
        <taxon>Vertebrata</taxon>
        <taxon>Euteleostomi</taxon>
        <taxon>Actinopterygii</taxon>
        <taxon>Neopterygii</taxon>
        <taxon>Teleostei</taxon>
        <taxon>Clupei</taxon>
        <taxon>Clupeiformes</taxon>
        <taxon>Clupeoidei</taxon>
        <taxon>Clupeidae</taxon>
        <taxon>Alosa</taxon>
    </lineage>
</organism>
<name>A0AAV6GRX7_9TELE</name>
<gene>
    <name evidence="2" type="ORF">AALO_G00089440</name>
</gene>
<accession>A0AAV6GRX7</accession>
<dbReference type="SMART" id="SM00139">
    <property type="entry name" value="MyTH4"/>
    <property type="match status" value="1"/>
</dbReference>
<dbReference type="EMBL" id="JADWDJ010000007">
    <property type="protein sequence ID" value="KAG5277615.1"/>
    <property type="molecule type" value="Genomic_DNA"/>
</dbReference>
<sequence>MRVSLIRFRSLILLCANRQRYMKANILQQRLAEQQRLAREVINVSQLPVPAELGGLLQTITVEKQLHSDCLALVEAPRIAVDSQLTLPLDINNHLMTKYVRSHFRELKFGMLMSPLETSLTRLEEDLKHDARNVFMLILRFMGDPNLNGAQENLFGNYIIQRGLATAPIRDEILAQIANQVWRNEHHGNAERGWLLMAACLSSFFPSDHMDKYLLKFVSDYALDGYQALCQHKLLQGLQKAPLGPDACRTYPPLPVGVDRHPKEITHAASDILH</sequence>
<dbReference type="PANTHER" id="PTHR22692:SF21">
    <property type="entry name" value="MYOSIN XVA"/>
    <property type="match status" value="1"/>
</dbReference>
<comment type="caution">
    <text evidence="2">The sequence shown here is derived from an EMBL/GenBank/DDBJ whole genome shotgun (WGS) entry which is preliminary data.</text>
</comment>
<evidence type="ECO:0000313" key="3">
    <source>
        <dbReference type="Proteomes" id="UP000823561"/>
    </source>
</evidence>
<reference evidence="2" key="1">
    <citation type="submission" date="2020-10" db="EMBL/GenBank/DDBJ databases">
        <title>Chromosome-scale genome assembly of the Allis shad, Alosa alosa.</title>
        <authorList>
            <person name="Margot Z."/>
            <person name="Christophe K."/>
            <person name="Cabau C."/>
            <person name="Louis A."/>
            <person name="Berthelot C."/>
            <person name="Parey E."/>
            <person name="Roest Crollius H."/>
            <person name="Montfort J."/>
            <person name="Robinson-Rechavi M."/>
            <person name="Bucao C."/>
            <person name="Bouchez O."/>
            <person name="Gislard M."/>
            <person name="Lluch J."/>
            <person name="Milhes M."/>
            <person name="Lampietro C."/>
            <person name="Lopez Roques C."/>
            <person name="Donnadieu C."/>
            <person name="Braasch I."/>
            <person name="Desvignes T."/>
            <person name="Postlethwait J."/>
            <person name="Bobe J."/>
            <person name="Guiguen Y."/>
        </authorList>
    </citation>
    <scope>NUCLEOTIDE SEQUENCE</scope>
    <source>
        <strain evidence="2">M-15738</strain>
        <tissue evidence="2">Blood</tissue>
    </source>
</reference>
<dbReference type="GO" id="GO:0005856">
    <property type="term" value="C:cytoskeleton"/>
    <property type="evidence" value="ECO:0007669"/>
    <property type="project" value="InterPro"/>
</dbReference>
<dbReference type="Pfam" id="PF00784">
    <property type="entry name" value="MyTH4"/>
    <property type="match status" value="1"/>
</dbReference>
<dbReference type="InterPro" id="IPR051567">
    <property type="entry name" value="Unconventional_Myosin_ATPase"/>
</dbReference>
<dbReference type="PANTHER" id="PTHR22692">
    <property type="entry name" value="MYOSIN VII, XV"/>
    <property type="match status" value="1"/>
</dbReference>
<proteinExistence type="predicted"/>
<dbReference type="InterPro" id="IPR000857">
    <property type="entry name" value="MyTH4_dom"/>
</dbReference>
<protein>
    <recommendedName>
        <fullName evidence="1">MyTH4 domain-containing protein</fullName>
    </recommendedName>
</protein>
<dbReference type="AlphaFoldDB" id="A0AAV6GRX7"/>
<dbReference type="PROSITE" id="PS51016">
    <property type="entry name" value="MYTH4"/>
    <property type="match status" value="1"/>
</dbReference>
<dbReference type="InterPro" id="IPR038185">
    <property type="entry name" value="MyTH4_dom_sf"/>
</dbReference>
<dbReference type="Gene3D" id="1.25.40.530">
    <property type="entry name" value="MyTH4 domain"/>
    <property type="match status" value="1"/>
</dbReference>
<feature type="domain" description="MyTH4" evidence="1">
    <location>
        <begin position="111"/>
        <end position="262"/>
    </location>
</feature>